<dbReference type="InterPro" id="IPR001576">
    <property type="entry name" value="Phosphoglycerate_kinase"/>
</dbReference>
<dbReference type="Proteomes" id="UP000561271">
    <property type="component" value="Unassembled WGS sequence"/>
</dbReference>
<dbReference type="Gene3D" id="3.40.50.1260">
    <property type="entry name" value="Phosphoglycerate kinase, N-terminal domain"/>
    <property type="match status" value="1"/>
</dbReference>
<sequence length="153" mass="17549">MNKKTIRDVDLEGKRVLVRVDYNVPLNDRGEVTDNTRIKRSLPTLKYLLEKDARIILMSHLGRPKGQVVDKYRLDSVARELESLLGVKVKKMDAIYSPQVAAEVRNMKEREIILLENLRFDPGEEKNDDTLARNLEISMLLSRSLGLVGYPCL</sequence>
<dbReference type="EC" id="2.7.2.3" evidence="3 10"/>
<dbReference type="PANTHER" id="PTHR11406:SF23">
    <property type="entry name" value="PHOSPHOGLYCERATE KINASE 1, CHLOROPLASTIC-RELATED"/>
    <property type="match status" value="1"/>
</dbReference>
<proteinExistence type="inferred from homology"/>
<evidence type="ECO:0000313" key="11">
    <source>
        <dbReference type="EMBL" id="GFP38065.1"/>
    </source>
</evidence>
<evidence type="ECO:0000256" key="7">
    <source>
        <dbReference type="ARBA" id="ARBA00022777"/>
    </source>
</evidence>
<evidence type="ECO:0000256" key="5">
    <source>
        <dbReference type="ARBA" id="ARBA00022679"/>
    </source>
</evidence>
<comment type="similarity">
    <text evidence="10">Belongs to the phosphoglycerate kinase family.</text>
</comment>
<comment type="pathway">
    <text evidence="2">Carbohydrate degradation; glycolysis; pyruvate from D-glyceraldehyde 3-phosphate: step 2/5.</text>
</comment>
<dbReference type="PANTHER" id="PTHR11406">
    <property type="entry name" value="PHOSPHOGLYCERATE KINASE"/>
    <property type="match status" value="1"/>
</dbReference>
<protein>
    <recommendedName>
        <fullName evidence="4 10">Phosphoglycerate kinase</fullName>
        <ecNumber evidence="3 10">2.7.2.3</ecNumber>
    </recommendedName>
</protein>
<evidence type="ECO:0000256" key="2">
    <source>
        <dbReference type="ARBA" id="ARBA00004838"/>
    </source>
</evidence>
<dbReference type="GO" id="GO:0005524">
    <property type="term" value="F:ATP binding"/>
    <property type="evidence" value="ECO:0007669"/>
    <property type="project" value="UniProtKB-KW"/>
</dbReference>
<organism evidence="11 12">
    <name type="scientific">Candidatus Hakubella thermalkaliphila</name>
    <dbReference type="NCBI Taxonomy" id="2754717"/>
    <lineage>
        <taxon>Bacteria</taxon>
        <taxon>Bacillati</taxon>
        <taxon>Actinomycetota</taxon>
        <taxon>Actinomycetota incertae sedis</taxon>
        <taxon>Candidatus Hakubellales</taxon>
        <taxon>Candidatus Hakubellaceae</taxon>
        <taxon>Candidatus Hakubella</taxon>
    </lineage>
</organism>
<evidence type="ECO:0000256" key="8">
    <source>
        <dbReference type="ARBA" id="ARBA00022840"/>
    </source>
</evidence>
<dbReference type="EMBL" id="BLSC01000306">
    <property type="protein sequence ID" value="GFP38065.1"/>
    <property type="molecule type" value="Genomic_DNA"/>
</dbReference>
<keyword evidence="5 10" id="KW-0808">Transferase</keyword>
<keyword evidence="8" id="KW-0067">ATP-binding</keyword>
<keyword evidence="6" id="KW-0547">Nucleotide-binding</keyword>
<evidence type="ECO:0000256" key="3">
    <source>
        <dbReference type="ARBA" id="ARBA00013061"/>
    </source>
</evidence>
<keyword evidence="7 10" id="KW-0418">Kinase</keyword>
<dbReference type="SUPFAM" id="SSF53748">
    <property type="entry name" value="Phosphoglycerate kinase"/>
    <property type="match status" value="1"/>
</dbReference>
<evidence type="ECO:0000256" key="10">
    <source>
        <dbReference type="RuleBase" id="RU000532"/>
    </source>
</evidence>
<gene>
    <name evidence="11" type="ORF">HKBW3S44_01745</name>
</gene>
<accession>A0A6V8PZX3</accession>
<name>A0A6V8PZX3_9ACTN</name>
<keyword evidence="9" id="KW-0324">Glycolysis</keyword>
<comment type="caution">
    <text evidence="11">The sequence shown here is derived from an EMBL/GenBank/DDBJ whole genome shotgun (WGS) entry which is preliminary data.</text>
</comment>
<reference evidence="11 12" key="1">
    <citation type="journal article" date="2020" name="Front. Microbiol.">
        <title>Single-cell genomics of novel Actinobacteria with the Wood-Ljungdahl pathway discovered in a serpentinizing system.</title>
        <authorList>
            <person name="Merino N."/>
            <person name="Kawai M."/>
            <person name="Boyd E.S."/>
            <person name="Colman D.R."/>
            <person name="McGlynn S.E."/>
            <person name="Nealson K.H."/>
            <person name="Kurokawa K."/>
            <person name="Hongoh Y."/>
        </authorList>
    </citation>
    <scope>NUCLEOTIDE SEQUENCE [LARGE SCALE GENOMIC DNA]</scope>
    <source>
        <strain evidence="11 12">S44</strain>
    </source>
</reference>
<dbReference type="InterPro" id="IPR036043">
    <property type="entry name" value="Phosphoglycerate_kinase_sf"/>
</dbReference>
<dbReference type="GO" id="GO:0005829">
    <property type="term" value="C:cytosol"/>
    <property type="evidence" value="ECO:0007669"/>
    <property type="project" value="TreeGrafter"/>
</dbReference>
<dbReference type="GO" id="GO:0006094">
    <property type="term" value="P:gluconeogenesis"/>
    <property type="evidence" value="ECO:0007669"/>
    <property type="project" value="TreeGrafter"/>
</dbReference>
<evidence type="ECO:0000256" key="4">
    <source>
        <dbReference type="ARBA" id="ARBA00016471"/>
    </source>
</evidence>
<feature type="non-terminal residue" evidence="11">
    <location>
        <position position="153"/>
    </location>
</feature>
<dbReference type="InterPro" id="IPR015911">
    <property type="entry name" value="Phosphoglycerate_kinase_CS"/>
</dbReference>
<dbReference type="PROSITE" id="PS00111">
    <property type="entry name" value="PGLYCERATE_KINASE"/>
    <property type="match status" value="1"/>
</dbReference>
<dbReference type="FunFam" id="3.40.50.1260:FF:000005">
    <property type="entry name" value="Phosphoglycerate kinase"/>
    <property type="match status" value="1"/>
</dbReference>
<evidence type="ECO:0000256" key="9">
    <source>
        <dbReference type="ARBA" id="ARBA00023152"/>
    </source>
</evidence>
<evidence type="ECO:0000256" key="6">
    <source>
        <dbReference type="ARBA" id="ARBA00022741"/>
    </source>
</evidence>
<dbReference type="GO" id="GO:0006096">
    <property type="term" value="P:glycolytic process"/>
    <property type="evidence" value="ECO:0007669"/>
    <property type="project" value="UniProtKB-UniPathway"/>
</dbReference>
<dbReference type="GO" id="GO:0043531">
    <property type="term" value="F:ADP binding"/>
    <property type="evidence" value="ECO:0007669"/>
    <property type="project" value="TreeGrafter"/>
</dbReference>
<dbReference type="GO" id="GO:0004618">
    <property type="term" value="F:phosphoglycerate kinase activity"/>
    <property type="evidence" value="ECO:0007669"/>
    <property type="project" value="UniProtKB-EC"/>
</dbReference>
<dbReference type="RefSeq" id="WP_176232157.1">
    <property type="nucleotide sequence ID" value="NZ_BLSC01000306.1"/>
</dbReference>
<dbReference type="AlphaFoldDB" id="A0A6V8PZX3"/>
<evidence type="ECO:0000256" key="1">
    <source>
        <dbReference type="ARBA" id="ARBA00000642"/>
    </source>
</evidence>
<dbReference type="InterPro" id="IPR015824">
    <property type="entry name" value="Phosphoglycerate_kinase_N"/>
</dbReference>
<dbReference type="Pfam" id="PF00162">
    <property type="entry name" value="PGK"/>
    <property type="match status" value="1"/>
</dbReference>
<evidence type="ECO:0000313" key="12">
    <source>
        <dbReference type="Proteomes" id="UP000561271"/>
    </source>
</evidence>
<comment type="catalytic activity">
    <reaction evidence="1 10">
        <text>(2R)-3-phosphoglycerate + ATP = (2R)-3-phospho-glyceroyl phosphate + ADP</text>
        <dbReference type="Rhea" id="RHEA:14801"/>
        <dbReference type="ChEBI" id="CHEBI:30616"/>
        <dbReference type="ChEBI" id="CHEBI:57604"/>
        <dbReference type="ChEBI" id="CHEBI:58272"/>
        <dbReference type="ChEBI" id="CHEBI:456216"/>
        <dbReference type="EC" id="2.7.2.3"/>
    </reaction>
</comment>
<dbReference type="UniPathway" id="UPA00109">
    <property type="reaction ID" value="UER00185"/>
</dbReference>
<dbReference type="PRINTS" id="PR00477">
    <property type="entry name" value="PHGLYCKINASE"/>
</dbReference>